<evidence type="ECO:0000259" key="1">
    <source>
        <dbReference type="PROSITE" id="PS51186"/>
    </source>
</evidence>
<gene>
    <name evidence="2" type="ORF">B5E75_08035</name>
</gene>
<dbReference type="Gene3D" id="3.40.630.30">
    <property type="match status" value="1"/>
</dbReference>
<dbReference type="InterPro" id="IPR016181">
    <property type="entry name" value="Acyl_CoA_acyltransferase"/>
</dbReference>
<evidence type="ECO:0000313" key="2">
    <source>
        <dbReference type="EMBL" id="OUQ34039.1"/>
    </source>
</evidence>
<dbReference type="AlphaFoldDB" id="A0A1Y4SVU0"/>
<dbReference type="PANTHER" id="PTHR43072:SF8">
    <property type="entry name" value="ACYLTRANSFERASE FABY-RELATED"/>
    <property type="match status" value="1"/>
</dbReference>
<proteinExistence type="predicted"/>
<organism evidence="2 3">
    <name type="scientific">Massilimicrobiota timonensis</name>
    <dbReference type="NCBI Taxonomy" id="1776392"/>
    <lineage>
        <taxon>Bacteria</taxon>
        <taxon>Bacillati</taxon>
        <taxon>Bacillota</taxon>
        <taxon>Erysipelotrichia</taxon>
        <taxon>Erysipelotrichales</taxon>
        <taxon>Erysipelotrichaceae</taxon>
        <taxon>Massilimicrobiota</taxon>
    </lineage>
</organism>
<dbReference type="Proteomes" id="UP000195305">
    <property type="component" value="Unassembled WGS sequence"/>
</dbReference>
<sequence length="187" mass="21526">MNIKVASIDDGADILNIYAPYVQSSNITFEYDVPSLEEMQQRIAQTLCQYPYLIAKDNDRVVGYAYASAFASRAAYQWGSELSIYIDSHYHGQGVGRQLYQSLLHILKIMHIQHVYACITHPNIKSEKFHEAFGFQYIGCFHHAGYKFHQWHDIVWMEKTIGNEDDVQPIIPFSSLTREQIESCLGL</sequence>
<dbReference type="EMBL" id="NFLJ01000021">
    <property type="protein sequence ID" value="OUQ34039.1"/>
    <property type="molecule type" value="Genomic_DNA"/>
</dbReference>
<dbReference type="InterPro" id="IPR000182">
    <property type="entry name" value="GNAT_dom"/>
</dbReference>
<dbReference type="SUPFAM" id="SSF55729">
    <property type="entry name" value="Acyl-CoA N-acyltransferases (Nat)"/>
    <property type="match status" value="1"/>
</dbReference>
<keyword evidence="3" id="KW-1185">Reference proteome</keyword>
<reference evidence="2 3" key="1">
    <citation type="journal article" date="2018" name="BMC Genomics">
        <title>Whole genome sequencing and function prediction of 133 gut anaerobes isolated from chicken caecum in pure cultures.</title>
        <authorList>
            <person name="Medvecky M."/>
            <person name="Cejkova D."/>
            <person name="Polansky O."/>
            <person name="Karasova D."/>
            <person name="Kubasova T."/>
            <person name="Cizek A."/>
            <person name="Rychlik I."/>
        </authorList>
    </citation>
    <scope>NUCLEOTIDE SEQUENCE [LARGE SCALE GENOMIC DNA]</scope>
    <source>
        <strain evidence="2 3">An13</strain>
    </source>
</reference>
<dbReference type="PANTHER" id="PTHR43072">
    <property type="entry name" value="N-ACETYLTRANSFERASE"/>
    <property type="match status" value="1"/>
</dbReference>
<dbReference type="Pfam" id="PF13420">
    <property type="entry name" value="Acetyltransf_4"/>
    <property type="match status" value="1"/>
</dbReference>
<keyword evidence="2" id="KW-0808">Transferase</keyword>
<dbReference type="GO" id="GO:0016747">
    <property type="term" value="F:acyltransferase activity, transferring groups other than amino-acyl groups"/>
    <property type="evidence" value="ECO:0007669"/>
    <property type="project" value="InterPro"/>
</dbReference>
<feature type="domain" description="N-acetyltransferase" evidence="1">
    <location>
        <begin position="1"/>
        <end position="162"/>
    </location>
</feature>
<protein>
    <submittedName>
        <fullName evidence="2">GNAT family N-acetyltransferase</fullName>
    </submittedName>
</protein>
<evidence type="ECO:0000313" key="3">
    <source>
        <dbReference type="Proteomes" id="UP000195305"/>
    </source>
</evidence>
<name>A0A1Y4SVU0_9FIRM</name>
<comment type="caution">
    <text evidence="2">The sequence shown here is derived from an EMBL/GenBank/DDBJ whole genome shotgun (WGS) entry which is preliminary data.</text>
</comment>
<dbReference type="CDD" id="cd04301">
    <property type="entry name" value="NAT_SF"/>
    <property type="match status" value="1"/>
</dbReference>
<dbReference type="PROSITE" id="PS51186">
    <property type="entry name" value="GNAT"/>
    <property type="match status" value="1"/>
</dbReference>
<accession>A0A1Y4SVU0</accession>
<dbReference type="OrthoDB" id="9798006at2"/>